<reference evidence="2 3" key="1">
    <citation type="submission" date="2016-04" db="EMBL/GenBank/DDBJ databases">
        <title>A degradative enzymes factory behind the ericoid mycorrhizal symbiosis.</title>
        <authorList>
            <consortium name="DOE Joint Genome Institute"/>
            <person name="Martino E."/>
            <person name="Morin E."/>
            <person name="Grelet G."/>
            <person name="Kuo A."/>
            <person name="Kohler A."/>
            <person name="Daghino S."/>
            <person name="Barry K."/>
            <person name="Choi C."/>
            <person name="Cichocki N."/>
            <person name="Clum A."/>
            <person name="Copeland A."/>
            <person name="Hainaut M."/>
            <person name="Haridas S."/>
            <person name="Labutti K."/>
            <person name="Lindquist E."/>
            <person name="Lipzen A."/>
            <person name="Khouja H.-R."/>
            <person name="Murat C."/>
            <person name="Ohm R."/>
            <person name="Olson A."/>
            <person name="Spatafora J."/>
            <person name="Veneault-Fourrey C."/>
            <person name="Henrissat B."/>
            <person name="Grigoriev I."/>
            <person name="Martin F."/>
            <person name="Perotto S."/>
        </authorList>
    </citation>
    <scope>NUCLEOTIDE SEQUENCE [LARGE SCALE GENOMIC DNA]</scope>
    <source>
        <strain evidence="2 3">E</strain>
    </source>
</reference>
<feature type="region of interest" description="Disordered" evidence="1">
    <location>
        <begin position="82"/>
        <end position="103"/>
    </location>
</feature>
<dbReference type="Proteomes" id="UP000235371">
    <property type="component" value="Unassembled WGS sequence"/>
</dbReference>
<sequence>MAANPQIDIPRGWDDSRFAAFVQETAFDTSLMGVTRRFNVNLGFSGCPRRAGPFKPLLYFDKSWDRAYTNVHEFIDKHVQRALQDQSRPDQTHKQRYDAEKKE</sequence>
<proteinExistence type="predicted"/>
<evidence type="ECO:0000256" key="1">
    <source>
        <dbReference type="SAM" id="MobiDB-lite"/>
    </source>
</evidence>
<feature type="compositionally biased region" description="Basic and acidic residues" evidence="1">
    <location>
        <begin position="87"/>
        <end position="103"/>
    </location>
</feature>
<keyword evidence="3" id="KW-1185">Reference proteome</keyword>
<organism evidence="2 3">
    <name type="scientific">Hyaloscypha bicolor E</name>
    <dbReference type="NCBI Taxonomy" id="1095630"/>
    <lineage>
        <taxon>Eukaryota</taxon>
        <taxon>Fungi</taxon>
        <taxon>Dikarya</taxon>
        <taxon>Ascomycota</taxon>
        <taxon>Pezizomycotina</taxon>
        <taxon>Leotiomycetes</taxon>
        <taxon>Helotiales</taxon>
        <taxon>Hyaloscyphaceae</taxon>
        <taxon>Hyaloscypha</taxon>
        <taxon>Hyaloscypha bicolor</taxon>
    </lineage>
</organism>
<evidence type="ECO:0000313" key="3">
    <source>
        <dbReference type="Proteomes" id="UP000235371"/>
    </source>
</evidence>
<gene>
    <name evidence="2" type="ORF">K444DRAFT_638422</name>
</gene>
<evidence type="ECO:0000313" key="2">
    <source>
        <dbReference type="EMBL" id="PMD49824.1"/>
    </source>
</evidence>
<dbReference type="EMBL" id="KZ613919">
    <property type="protein sequence ID" value="PMD49824.1"/>
    <property type="molecule type" value="Genomic_DNA"/>
</dbReference>
<protein>
    <submittedName>
        <fullName evidence="2">Uncharacterized protein</fullName>
    </submittedName>
</protein>
<accession>A0A2J6SGE5</accession>
<dbReference type="InParanoid" id="A0A2J6SGE5"/>
<name>A0A2J6SGE5_9HELO</name>
<dbReference type="AlphaFoldDB" id="A0A2J6SGE5"/>
<dbReference type="RefSeq" id="XP_024726728.1">
    <property type="nucleotide sequence ID" value="XM_024884252.1"/>
</dbReference>
<dbReference type="GeneID" id="36592329"/>